<evidence type="ECO:0000313" key="3">
    <source>
        <dbReference type="Proteomes" id="UP000250235"/>
    </source>
</evidence>
<proteinExistence type="predicted"/>
<organism evidence="2 3">
    <name type="scientific">Dorcoceras hygrometricum</name>
    <dbReference type="NCBI Taxonomy" id="472368"/>
    <lineage>
        <taxon>Eukaryota</taxon>
        <taxon>Viridiplantae</taxon>
        <taxon>Streptophyta</taxon>
        <taxon>Embryophyta</taxon>
        <taxon>Tracheophyta</taxon>
        <taxon>Spermatophyta</taxon>
        <taxon>Magnoliopsida</taxon>
        <taxon>eudicotyledons</taxon>
        <taxon>Gunneridae</taxon>
        <taxon>Pentapetalae</taxon>
        <taxon>asterids</taxon>
        <taxon>lamiids</taxon>
        <taxon>Lamiales</taxon>
        <taxon>Gesneriaceae</taxon>
        <taxon>Didymocarpoideae</taxon>
        <taxon>Trichosporeae</taxon>
        <taxon>Loxocarpinae</taxon>
        <taxon>Dorcoceras</taxon>
    </lineage>
</organism>
<dbReference type="GO" id="GO:0016853">
    <property type="term" value="F:isomerase activity"/>
    <property type="evidence" value="ECO:0007669"/>
    <property type="project" value="UniProtKB-KW"/>
</dbReference>
<keyword evidence="3" id="KW-1185">Reference proteome</keyword>
<name>A0A2Z7A071_9LAMI</name>
<dbReference type="AlphaFoldDB" id="A0A2Z7A071"/>
<feature type="region of interest" description="Disordered" evidence="1">
    <location>
        <begin position="1"/>
        <end position="44"/>
    </location>
</feature>
<reference evidence="2 3" key="1">
    <citation type="journal article" date="2015" name="Proc. Natl. Acad. Sci. U.S.A.">
        <title>The resurrection genome of Boea hygrometrica: A blueprint for survival of dehydration.</title>
        <authorList>
            <person name="Xiao L."/>
            <person name="Yang G."/>
            <person name="Zhang L."/>
            <person name="Yang X."/>
            <person name="Zhao S."/>
            <person name="Ji Z."/>
            <person name="Zhou Q."/>
            <person name="Hu M."/>
            <person name="Wang Y."/>
            <person name="Chen M."/>
            <person name="Xu Y."/>
            <person name="Jin H."/>
            <person name="Xiao X."/>
            <person name="Hu G."/>
            <person name="Bao F."/>
            <person name="Hu Y."/>
            <person name="Wan P."/>
            <person name="Li L."/>
            <person name="Deng X."/>
            <person name="Kuang T."/>
            <person name="Xiang C."/>
            <person name="Zhu J.K."/>
            <person name="Oliver M.J."/>
            <person name="He Y."/>
        </authorList>
    </citation>
    <scope>NUCLEOTIDE SEQUENCE [LARGE SCALE GENOMIC DNA]</scope>
    <source>
        <strain evidence="3">cv. XS01</strain>
    </source>
</reference>
<sequence>MQQQGGIKSCCNRNSSCRTAQPTRRRFPVASASRKMGSESAIKQKLEKINSVDKLKNGAETVNSRCVEE</sequence>
<protein>
    <submittedName>
        <fullName evidence="2">1-deoxy-D-xylulose-5-phosphate reductoisomerase (ISS)</fullName>
    </submittedName>
</protein>
<gene>
    <name evidence="2" type="ORF">F511_46538</name>
</gene>
<feature type="compositionally biased region" description="Polar residues" evidence="1">
    <location>
        <begin position="1"/>
        <end position="22"/>
    </location>
</feature>
<accession>A0A2Z7A071</accession>
<evidence type="ECO:0000256" key="1">
    <source>
        <dbReference type="SAM" id="MobiDB-lite"/>
    </source>
</evidence>
<dbReference type="Proteomes" id="UP000250235">
    <property type="component" value="Unassembled WGS sequence"/>
</dbReference>
<evidence type="ECO:0000313" key="2">
    <source>
        <dbReference type="EMBL" id="KZT76438.1"/>
    </source>
</evidence>
<dbReference type="EMBL" id="KV121309">
    <property type="protein sequence ID" value="KZT76438.1"/>
    <property type="molecule type" value="Genomic_DNA"/>
</dbReference>
<keyword evidence="2" id="KW-0413">Isomerase</keyword>